<keyword evidence="3" id="KW-0677">Repeat</keyword>
<reference evidence="10" key="1">
    <citation type="journal article" date="2014" name="Science">
        <title>Ancient hybridizations among the ancestral genomes of bread wheat.</title>
        <authorList>
            <consortium name="International Wheat Genome Sequencing Consortium,"/>
            <person name="Marcussen T."/>
            <person name="Sandve S.R."/>
            <person name="Heier L."/>
            <person name="Spannagl M."/>
            <person name="Pfeifer M."/>
            <person name="Jakobsen K.S."/>
            <person name="Wulff B.B."/>
            <person name="Steuernagel B."/>
            <person name="Mayer K.F."/>
            <person name="Olsen O.A."/>
        </authorList>
    </citation>
    <scope>NUCLEOTIDE SEQUENCE [LARGE SCALE GENOMIC DNA]</scope>
    <source>
        <strain evidence="10">cv. AL8/78</strain>
    </source>
</reference>
<dbReference type="EnsemblPlants" id="AET1Gv20488600.19">
    <property type="protein sequence ID" value="AET1Gv20488600.19"/>
    <property type="gene ID" value="AET1Gv20488600"/>
</dbReference>
<evidence type="ECO:0000256" key="4">
    <source>
        <dbReference type="ARBA" id="ARBA00022803"/>
    </source>
</evidence>
<reference evidence="9" key="4">
    <citation type="submission" date="2019-03" db="UniProtKB">
        <authorList>
            <consortium name="EnsemblPlants"/>
        </authorList>
    </citation>
    <scope>IDENTIFICATION</scope>
</reference>
<comment type="catalytic activity">
    <reaction evidence="1">
        <text>[protein]-peptidylproline (omega=180) = [protein]-peptidylproline (omega=0)</text>
        <dbReference type="Rhea" id="RHEA:16237"/>
        <dbReference type="Rhea" id="RHEA-COMP:10747"/>
        <dbReference type="Rhea" id="RHEA-COMP:10748"/>
        <dbReference type="ChEBI" id="CHEBI:83833"/>
        <dbReference type="ChEBI" id="CHEBI:83834"/>
        <dbReference type="EC" id="5.2.1.8"/>
    </reaction>
</comment>
<keyword evidence="4 7" id="KW-0802">TPR repeat</keyword>
<evidence type="ECO:0000256" key="5">
    <source>
        <dbReference type="ARBA" id="ARBA00023235"/>
    </source>
</evidence>
<accession>A0A452YP68</accession>
<feature type="repeat" description="TPR" evidence="7">
    <location>
        <begin position="47"/>
        <end position="80"/>
    </location>
</feature>
<evidence type="ECO:0000256" key="1">
    <source>
        <dbReference type="ARBA" id="ARBA00000971"/>
    </source>
</evidence>
<evidence type="ECO:0000256" key="3">
    <source>
        <dbReference type="ARBA" id="ARBA00022737"/>
    </source>
</evidence>
<dbReference type="FunFam" id="1.25.40.10:FF:000008">
    <property type="entry name" value="Peptidylprolyl isomerase"/>
    <property type="match status" value="1"/>
</dbReference>
<reference evidence="9" key="5">
    <citation type="journal article" date="2021" name="G3 (Bethesda)">
        <title>Aegilops tauschii genome assembly Aet v5.0 features greater sequence contiguity and improved annotation.</title>
        <authorList>
            <person name="Wang L."/>
            <person name="Zhu T."/>
            <person name="Rodriguez J.C."/>
            <person name="Deal K.R."/>
            <person name="Dubcovsky J."/>
            <person name="McGuire P.E."/>
            <person name="Lux T."/>
            <person name="Spannagl M."/>
            <person name="Mayer K.F.X."/>
            <person name="Baldrich P."/>
            <person name="Meyers B.C."/>
            <person name="Huo N."/>
            <person name="Gu Y.Q."/>
            <person name="Zhou H."/>
            <person name="Devos K.M."/>
            <person name="Bennetzen J.L."/>
            <person name="Unver T."/>
            <person name="Budak H."/>
            <person name="Gulick P.J."/>
            <person name="Galiba G."/>
            <person name="Kalapos B."/>
            <person name="Nelson D.R."/>
            <person name="Li P."/>
            <person name="You F.M."/>
            <person name="Luo M.C."/>
            <person name="Dvorak J."/>
        </authorList>
    </citation>
    <scope>NUCLEOTIDE SEQUENCE [LARGE SCALE GENOMIC DNA]</scope>
    <source>
        <strain evidence="9">cv. AL8/78</strain>
    </source>
</reference>
<dbReference type="PROSITE" id="PS50005">
    <property type="entry name" value="TPR"/>
    <property type="match status" value="2"/>
</dbReference>
<dbReference type="PANTHER" id="PTHR46512:SF8">
    <property type="entry name" value="PEPTIDYLPROLYL ISOMERASE"/>
    <property type="match status" value="1"/>
</dbReference>
<evidence type="ECO:0000256" key="2">
    <source>
        <dbReference type="ARBA" id="ARBA00013194"/>
    </source>
</evidence>
<dbReference type="SUPFAM" id="SSF48452">
    <property type="entry name" value="TPR-like"/>
    <property type="match status" value="1"/>
</dbReference>
<feature type="region of interest" description="Disordered" evidence="8">
    <location>
        <begin position="149"/>
        <end position="200"/>
    </location>
</feature>
<evidence type="ECO:0000313" key="10">
    <source>
        <dbReference type="Proteomes" id="UP000015105"/>
    </source>
</evidence>
<dbReference type="GO" id="GO:0003755">
    <property type="term" value="F:peptidyl-prolyl cis-trans isomerase activity"/>
    <property type="evidence" value="ECO:0007669"/>
    <property type="project" value="UniProtKB-EC"/>
</dbReference>
<proteinExistence type="predicted"/>
<reference evidence="9" key="3">
    <citation type="journal article" date="2017" name="Nature">
        <title>Genome sequence of the progenitor of the wheat D genome Aegilops tauschii.</title>
        <authorList>
            <person name="Luo M.C."/>
            <person name="Gu Y.Q."/>
            <person name="Puiu D."/>
            <person name="Wang H."/>
            <person name="Twardziok S.O."/>
            <person name="Deal K.R."/>
            <person name="Huo N."/>
            <person name="Zhu T."/>
            <person name="Wang L."/>
            <person name="Wang Y."/>
            <person name="McGuire P.E."/>
            <person name="Liu S."/>
            <person name="Long H."/>
            <person name="Ramasamy R.K."/>
            <person name="Rodriguez J.C."/>
            <person name="Van S.L."/>
            <person name="Yuan L."/>
            <person name="Wang Z."/>
            <person name="Xia Z."/>
            <person name="Xiao L."/>
            <person name="Anderson O.D."/>
            <person name="Ouyang S."/>
            <person name="Liang Y."/>
            <person name="Zimin A.V."/>
            <person name="Pertea G."/>
            <person name="Qi P."/>
            <person name="Bennetzen J.L."/>
            <person name="Dai X."/>
            <person name="Dawson M.W."/>
            <person name="Muller H.G."/>
            <person name="Kugler K."/>
            <person name="Rivarola-Duarte L."/>
            <person name="Spannagl M."/>
            <person name="Mayer K.F.X."/>
            <person name="Lu F.H."/>
            <person name="Bevan M.W."/>
            <person name="Leroy P."/>
            <person name="Li P."/>
            <person name="You F.M."/>
            <person name="Sun Q."/>
            <person name="Liu Z."/>
            <person name="Lyons E."/>
            <person name="Wicker T."/>
            <person name="Salzberg S.L."/>
            <person name="Devos K.M."/>
            <person name="Dvorak J."/>
        </authorList>
    </citation>
    <scope>NUCLEOTIDE SEQUENCE [LARGE SCALE GENOMIC DNA]</scope>
    <source>
        <strain evidence="9">cv. AL8/78</strain>
    </source>
</reference>
<dbReference type="SMART" id="SM00028">
    <property type="entry name" value="TPR"/>
    <property type="match status" value="2"/>
</dbReference>
<protein>
    <recommendedName>
        <fullName evidence="2">peptidylprolyl isomerase</fullName>
        <ecNumber evidence="2">5.2.1.8</ecNumber>
    </recommendedName>
    <alternativeName>
        <fullName evidence="6">Rotamase</fullName>
    </alternativeName>
</protein>
<evidence type="ECO:0000256" key="8">
    <source>
        <dbReference type="SAM" id="MobiDB-lite"/>
    </source>
</evidence>
<dbReference type="Gramene" id="AET1Gv20488600.19">
    <property type="protein sequence ID" value="AET1Gv20488600.19"/>
    <property type="gene ID" value="AET1Gv20488600"/>
</dbReference>
<sequence>SLSQGNRLFKEGKFELAKAKYEKLLREYNHVHPQDDEEGKIFANSRSSLHLNVAACYQKMGEYRKSIEACNKVLDANPVHVKALYRRGMSYMLGGDFDDAKNDFEKMVTVDKSSEPDATAALVKLKQKEQEIEKKARKQFKGLFDKKPGEISEVGMESKNGGDTAGSGEAVTSRDRDGSGKSSPPSAESDHAFDEEKPGLIGRIWPSARRIFSSLGLNRCTIL</sequence>
<name>A0A452YP68_AEGTS</name>
<reference evidence="10" key="2">
    <citation type="journal article" date="2017" name="Nat. Plants">
        <title>The Aegilops tauschii genome reveals multiple impacts of transposons.</title>
        <authorList>
            <person name="Zhao G."/>
            <person name="Zou C."/>
            <person name="Li K."/>
            <person name="Wang K."/>
            <person name="Li T."/>
            <person name="Gao L."/>
            <person name="Zhang X."/>
            <person name="Wang H."/>
            <person name="Yang Z."/>
            <person name="Liu X."/>
            <person name="Jiang W."/>
            <person name="Mao L."/>
            <person name="Kong X."/>
            <person name="Jiao Y."/>
            <person name="Jia J."/>
        </authorList>
    </citation>
    <scope>NUCLEOTIDE SEQUENCE [LARGE SCALE GENOMIC DNA]</scope>
    <source>
        <strain evidence="10">cv. AL8/78</strain>
    </source>
</reference>
<dbReference type="Proteomes" id="UP000015105">
    <property type="component" value="Chromosome 1D"/>
</dbReference>
<evidence type="ECO:0000256" key="6">
    <source>
        <dbReference type="ARBA" id="ARBA00029569"/>
    </source>
</evidence>
<evidence type="ECO:0000256" key="7">
    <source>
        <dbReference type="PROSITE-ProRule" id="PRU00339"/>
    </source>
</evidence>
<dbReference type="EC" id="5.2.1.8" evidence="2"/>
<dbReference type="InterPro" id="IPR050754">
    <property type="entry name" value="FKBP4/5/8-like"/>
</dbReference>
<dbReference type="PANTHER" id="PTHR46512">
    <property type="entry name" value="PEPTIDYLPROLYL ISOMERASE"/>
    <property type="match status" value="1"/>
</dbReference>
<keyword evidence="5" id="KW-0413">Isomerase</keyword>
<dbReference type="AlphaFoldDB" id="A0A452YP68"/>
<keyword evidence="10" id="KW-1185">Reference proteome</keyword>
<organism evidence="9 10">
    <name type="scientific">Aegilops tauschii subsp. strangulata</name>
    <name type="common">Goatgrass</name>
    <dbReference type="NCBI Taxonomy" id="200361"/>
    <lineage>
        <taxon>Eukaryota</taxon>
        <taxon>Viridiplantae</taxon>
        <taxon>Streptophyta</taxon>
        <taxon>Embryophyta</taxon>
        <taxon>Tracheophyta</taxon>
        <taxon>Spermatophyta</taxon>
        <taxon>Magnoliopsida</taxon>
        <taxon>Liliopsida</taxon>
        <taxon>Poales</taxon>
        <taxon>Poaceae</taxon>
        <taxon>BOP clade</taxon>
        <taxon>Pooideae</taxon>
        <taxon>Triticodae</taxon>
        <taxon>Triticeae</taxon>
        <taxon>Triticinae</taxon>
        <taxon>Aegilops</taxon>
    </lineage>
</organism>
<feature type="compositionally biased region" description="Basic and acidic residues" evidence="8">
    <location>
        <begin position="188"/>
        <end position="198"/>
    </location>
</feature>
<dbReference type="InterPro" id="IPR011990">
    <property type="entry name" value="TPR-like_helical_dom_sf"/>
</dbReference>
<dbReference type="InterPro" id="IPR019734">
    <property type="entry name" value="TPR_rpt"/>
</dbReference>
<dbReference type="Gene3D" id="1.25.40.10">
    <property type="entry name" value="Tetratricopeptide repeat domain"/>
    <property type="match status" value="1"/>
</dbReference>
<feature type="repeat" description="TPR" evidence="7">
    <location>
        <begin position="81"/>
        <end position="114"/>
    </location>
</feature>
<dbReference type="Pfam" id="PF13432">
    <property type="entry name" value="TPR_16"/>
    <property type="match status" value="1"/>
</dbReference>
<evidence type="ECO:0000313" key="9">
    <source>
        <dbReference type="EnsemblPlants" id="AET1Gv20488600.19"/>
    </source>
</evidence>